<dbReference type="EMBL" id="NXLZ01000002">
    <property type="protein sequence ID" value="TKX31720.1"/>
    <property type="molecule type" value="Genomic_DNA"/>
</dbReference>
<dbReference type="InterPro" id="IPR033878">
    <property type="entry name" value="NfsB-like"/>
</dbReference>
<keyword evidence="9" id="KW-1185">Reference proteome</keyword>
<evidence type="ECO:0000256" key="3">
    <source>
        <dbReference type="ARBA" id="ARBA00022630"/>
    </source>
</evidence>
<keyword evidence="6" id="KW-0560">Oxidoreductase</keyword>
<dbReference type="SUPFAM" id="SSF55469">
    <property type="entry name" value="FMN-dependent nitroreductase-like"/>
    <property type="match status" value="1"/>
</dbReference>
<evidence type="ECO:0000259" key="7">
    <source>
        <dbReference type="Pfam" id="PF00881"/>
    </source>
</evidence>
<protein>
    <submittedName>
        <fullName evidence="8">NAD(P)H-dependent oxidoreductase</fullName>
    </submittedName>
</protein>
<keyword evidence="5" id="KW-0521">NADP</keyword>
<evidence type="ECO:0000256" key="4">
    <source>
        <dbReference type="ARBA" id="ARBA00022643"/>
    </source>
</evidence>
<dbReference type="Proteomes" id="UP000308838">
    <property type="component" value="Unassembled WGS sequence"/>
</dbReference>
<dbReference type="AlphaFoldDB" id="A0A4U7BND2"/>
<dbReference type="GO" id="GO:0016491">
    <property type="term" value="F:oxidoreductase activity"/>
    <property type="evidence" value="ECO:0007669"/>
    <property type="project" value="UniProtKB-KW"/>
</dbReference>
<name>A0A4U7BND2_9BACT</name>
<evidence type="ECO:0000256" key="1">
    <source>
        <dbReference type="ARBA" id="ARBA00001917"/>
    </source>
</evidence>
<evidence type="ECO:0000313" key="8">
    <source>
        <dbReference type="EMBL" id="TKX31720.1"/>
    </source>
</evidence>
<dbReference type="PANTHER" id="PTHR43673:SF2">
    <property type="entry name" value="NITROREDUCTASE"/>
    <property type="match status" value="1"/>
</dbReference>
<organism evidence="8 9">
    <name type="scientific">Campylobacter estrildidarum</name>
    <dbReference type="NCBI Taxonomy" id="2510189"/>
    <lineage>
        <taxon>Bacteria</taxon>
        <taxon>Pseudomonadati</taxon>
        <taxon>Campylobacterota</taxon>
        <taxon>Epsilonproteobacteria</taxon>
        <taxon>Campylobacterales</taxon>
        <taxon>Campylobacteraceae</taxon>
        <taxon>Campylobacter</taxon>
    </lineage>
</organism>
<gene>
    <name evidence="8" type="ORF">CQA69_01445</name>
</gene>
<evidence type="ECO:0000256" key="5">
    <source>
        <dbReference type="ARBA" id="ARBA00022857"/>
    </source>
</evidence>
<evidence type="ECO:0000256" key="6">
    <source>
        <dbReference type="ARBA" id="ARBA00023002"/>
    </source>
</evidence>
<dbReference type="OrthoDB" id="9809288at2"/>
<evidence type="ECO:0000256" key="2">
    <source>
        <dbReference type="ARBA" id="ARBA00007118"/>
    </source>
</evidence>
<comment type="cofactor">
    <cofactor evidence="1">
        <name>FMN</name>
        <dbReference type="ChEBI" id="CHEBI:58210"/>
    </cofactor>
</comment>
<evidence type="ECO:0000313" key="9">
    <source>
        <dbReference type="Proteomes" id="UP000308838"/>
    </source>
</evidence>
<dbReference type="Gene3D" id="3.40.109.10">
    <property type="entry name" value="NADH Oxidase"/>
    <property type="match status" value="1"/>
</dbReference>
<accession>A0A4U7BND2</accession>
<dbReference type="InterPro" id="IPR029479">
    <property type="entry name" value="Nitroreductase"/>
</dbReference>
<comment type="caution">
    <text evidence="8">The sequence shown here is derived from an EMBL/GenBank/DDBJ whole genome shotgun (WGS) entry which is preliminary data.</text>
</comment>
<dbReference type="InterPro" id="IPR000415">
    <property type="entry name" value="Nitroreductase-like"/>
</dbReference>
<keyword evidence="4" id="KW-0288">FMN</keyword>
<sequence length="202" mass="23623">MMKELEIFYNRYSCRNFKKNEKLDLQTLQTILEIARLSPSSLGLEPWRFLVVQDQNKKEELVEICNHQNHVKDCSTLIIIVSRFDFLNYFEEKLRKRDMSEEEIQKRLNTYMPFLKSLNNEQKIAYAREQAHIALAGILYSANALNIASCPIGGFNKERLDSYLSLNAEIEGTTLVVALGYSNDEKIPQKNRFKFDEVVQFL</sequence>
<dbReference type="CDD" id="cd02149">
    <property type="entry name" value="NfsB-like"/>
    <property type="match status" value="1"/>
</dbReference>
<proteinExistence type="inferred from homology"/>
<dbReference type="PANTHER" id="PTHR43673">
    <property type="entry name" value="NAD(P)H NITROREDUCTASE YDGI-RELATED"/>
    <property type="match status" value="1"/>
</dbReference>
<keyword evidence="3" id="KW-0285">Flavoprotein</keyword>
<feature type="domain" description="Nitroreductase" evidence="7">
    <location>
        <begin position="10"/>
        <end position="181"/>
    </location>
</feature>
<dbReference type="RefSeq" id="WP_137620069.1">
    <property type="nucleotide sequence ID" value="NZ_NXLZ01000002.1"/>
</dbReference>
<reference evidence="8 9" key="1">
    <citation type="submission" date="2018-05" db="EMBL/GenBank/DDBJ databases">
        <title>Novel Campyloabacter and Helicobacter Species and Strains.</title>
        <authorList>
            <person name="Mannion A.J."/>
            <person name="Shen Z."/>
            <person name="Fox J.G."/>
        </authorList>
    </citation>
    <scope>NUCLEOTIDE SEQUENCE [LARGE SCALE GENOMIC DNA]</scope>
    <source>
        <strain evidence="9">MIT17-664</strain>
    </source>
</reference>
<comment type="similarity">
    <text evidence="2">Belongs to the nitroreductase family.</text>
</comment>
<dbReference type="Pfam" id="PF00881">
    <property type="entry name" value="Nitroreductase"/>
    <property type="match status" value="1"/>
</dbReference>